<gene>
    <name evidence="2" type="ORF">GCM10009037_00240</name>
</gene>
<comment type="caution">
    <text evidence="2">The sequence shown here is derived from an EMBL/GenBank/DDBJ whole genome shotgun (WGS) entry which is preliminary data.</text>
</comment>
<evidence type="ECO:0000313" key="2">
    <source>
        <dbReference type="EMBL" id="GGL20922.1"/>
    </source>
</evidence>
<evidence type="ECO:0000259" key="1">
    <source>
        <dbReference type="Pfam" id="PF03372"/>
    </source>
</evidence>
<keyword evidence="2" id="KW-0255">Endonuclease</keyword>
<dbReference type="SUPFAM" id="SSF56219">
    <property type="entry name" value="DNase I-like"/>
    <property type="match status" value="1"/>
</dbReference>
<keyword evidence="3" id="KW-1185">Reference proteome</keyword>
<dbReference type="GO" id="GO:0004519">
    <property type="term" value="F:endonuclease activity"/>
    <property type="evidence" value="ECO:0007669"/>
    <property type="project" value="UniProtKB-KW"/>
</dbReference>
<name>A0A830EQZ4_9EURY</name>
<feature type="domain" description="Endonuclease/exonuclease/phosphatase" evidence="1">
    <location>
        <begin position="7"/>
        <end position="247"/>
    </location>
</feature>
<keyword evidence="2" id="KW-0378">Hydrolase</keyword>
<dbReference type="EMBL" id="BMPF01000001">
    <property type="protein sequence ID" value="GGL20922.1"/>
    <property type="molecule type" value="Genomic_DNA"/>
</dbReference>
<dbReference type="Pfam" id="PF03372">
    <property type="entry name" value="Exo_endo_phos"/>
    <property type="match status" value="1"/>
</dbReference>
<dbReference type="Proteomes" id="UP000628840">
    <property type="component" value="Unassembled WGS sequence"/>
</dbReference>
<keyword evidence="2" id="KW-0540">Nuclease</keyword>
<dbReference type="GO" id="GO:0000175">
    <property type="term" value="F:3'-5'-RNA exonuclease activity"/>
    <property type="evidence" value="ECO:0007669"/>
    <property type="project" value="TreeGrafter"/>
</dbReference>
<dbReference type="AlphaFoldDB" id="A0A830EQZ4"/>
<sequence length="255" mass="28349">MDSVRAMTYNVRVDTPEDAANVWRHRRDAVASTVRYHAPDVVGLQEPLAAQLDDLRERLDGYRFVGQSRASAEAAGEYVPVGYRAARFEAVDSETFWLSETPGIEGSVGWDATHPRVCTRATLRDRESDETVVVFCVHLDHEGREARKRGAELVRERAVGVESGRVLVVGDFNCEAGDPPHDLLASSFDDARAVAPHDHGPNTSRTDFRDLIADWTIDHVFVGDDWTVESRAACSDQYDDGRYPSDHLPVVVDLS</sequence>
<evidence type="ECO:0000313" key="3">
    <source>
        <dbReference type="Proteomes" id="UP000628840"/>
    </source>
</evidence>
<protein>
    <submittedName>
        <fullName evidence="2">Endonuclease</fullName>
    </submittedName>
</protein>
<dbReference type="CDD" id="cd09083">
    <property type="entry name" value="EEP-1"/>
    <property type="match status" value="1"/>
</dbReference>
<accession>A0A830EQZ4</accession>
<dbReference type="RefSeq" id="WP_229870790.1">
    <property type="nucleotide sequence ID" value="NZ_BMPF01000001.1"/>
</dbReference>
<reference evidence="2 3" key="1">
    <citation type="journal article" date="2019" name="Int. J. Syst. Evol. Microbiol.">
        <title>The Global Catalogue of Microorganisms (GCM) 10K type strain sequencing project: providing services to taxonomists for standard genome sequencing and annotation.</title>
        <authorList>
            <consortium name="The Broad Institute Genomics Platform"/>
            <consortium name="The Broad Institute Genome Sequencing Center for Infectious Disease"/>
            <person name="Wu L."/>
            <person name="Ma J."/>
        </authorList>
    </citation>
    <scope>NUCLEOTIDE SEQUENCE [LARGE SCALE GENOMIC DNA]</scope>
    <source>
        <strain evidence="2 3">JCM 19585</strain>
    </source>
</reference>
<dbReference type="Gene3D" id="3.60.10.10">
    <property type="entry name" value="Endonuclease/exonuclease/phosphatase"/>
    <property type="match status" value="1"/>
</dbReference>
<dbReference type="InterPro" id="IPR050410">
    <property type="entry name" value="CCR4/nocturin_mRNA_transcr"/>
</dbReference>
<organism evidence="2 3">
    <name type="scientific">Halarchaeum grantii</name>
    <dbReference type="NCBI Taxonomy" id="1193105"/>
    <lineage>
        <taxon>Archaea</taxon>
        <taxon>Methanobacteriati</taxon>
        <taxon>Methanobacteriota</taxon>
        <taxon>Stenosarchaea group</taxon>
        <taxon>Halobacteria</taxon>
        <taxon>Halobacteriales</taxon>
        <taxon>Halobacteriaceae</taxon>
    </lineage>
</organism>
<dbReference type="InterPro" id="IPR036691">
    <property type="entry name" value="Endo/exonu/phosph_ase_sf"/>
</dbReference>
<dbReference type="PANTHER" id="PTHR12121:SF36">
    <property type="entry name" value="ENDONUCLEASE_EXONUCLEASE_PHOSPHATASE DOMAIN-CONTAINING PROTEIN"/>
    <property type="match status" value="1"/>
</dbReference>
<dbReference type="InterPro" id="IPR005135">
    <property type="entry name" value="Endo/exonuclease/phosphatase"/>
</dbReference>
<proteinExistence type="predicted"/>
<dbReference type="PANTHER" id="PTHR12121">
    <property type="entry name" value="CARBON CATABOLITE REPRESSOR PROTEIN 4"/>
    <property type="match status" value="1"/>
</dbReference>